<keyword evidence="14" id="KW-0326">Glycosidase</keyword>
<dbReference type="InterPro" id="IPR015886">
    <property type="entry name" value="H2TH_FPG"/>
</dbReference>
<comment type="catalytic activity">
    <reaction evidence="15">
        <text>2'-deoxyribonucleotide-(2'-deoxyribose 5'-phosphate)-2'-deoxyribonucleotide-DNA = a 3'-end 2'-deoxyribonucleotide-(2,3-dehydro-2,3-deoxyribose 5'-phosphate)-DNA + a 5'-end 5'-phospho-2'-deoxyribonucleoside-DNA + H(+)</text>
        <dbReference type="Rhea" id="RHEA:66592"/>
        <dbReference type="Rhea" id="RHEA-COMP:13180"/>
        <dbReference type="Rhea" id="RHEA-COMP:16897"/>
        <dbReference type="Rhea" id="RHEA-COMP:17067"/>
        <dbReference type="ChEBI" id="CHEBI:15378"/>
        <dbReference type="ChEBI" id="CHEBI:136412"/>
        <dbReference type="ChEBI" id="CHEBI:157695"/>
        <dbReference type="ChEBI" id="CHEBI:167181"/>
        <dbReference type="EC" id="4.2.99.18"/>
    </reaction>
</comment>
<feature type="domain" description="FPG-type" evidence="16">
    <location>
        <begin position="241"/>
        <end position="277"/>
    </location>
</feature>
<dbReference type="PANTHER" id="PTHR22993">
    <property type="entry name" value="FORMAMIDOPYRIMIDINE-DNA GLYCOSYLASE"/>
    <property type="match status" value="1"/>
</dbReference>
<dbReference type="FunFam" id="1.10.8.50:FF:000003">
    <property type="entry name" value="Formamidopyrimidine-DNA glycosylase"/>
    <property type="match status" value="1"/>
</dbReference>
<keyword evidence="9" id="KW-0862">Zinc</keyword>
<dbReference type="SUPFAM" id="SSF81624">
    <property type="entry name" value="N-terminal domain of MutM-like DNA repair proteins"/>
    <property type="match status" value="1"/>
</dbReference>
<comment type="subunit">
    <text evidence="4">Monomer.</text>
</comment>
<feature type="domain" description="Formamidopyrimidine-DNA glycosylase catalytic" evidence="17">
    <location>
        <begin position="2"/>
        <end position="116"/>
    </location>
</feature>
<evidence type="ECO:0000256" key="4">
    <source>
        <dbReference type="ARBA" id="ARBA00011245"/>
    </source>
</evidence>
<evidence type="ECO:0000313" key="19">
    <source>
        <dbReference type="EMBL" id="CAB4682018.1"/>
    </source>
</evidence>
<dbReference type="InterPro" id="IPR012319">
    <property type="entry name" value="FPG_cat"/>
</dbReference>
<keyword evidence="6" id="KW-0227">DNA damage</keyword>
<evidence type="ECO:0000256" key="6">
    <source>
        <dbReference type="ARBA" id="ARBA00022763"/>
    </source>
</evidence>
<comment type="catalytic activity">
    <reaction evidence="1">
        <text>Hydrolysis of DNA containing ring-opened 7-methylguanine residues, releasing 2,6-diamino-4-hydroxy-5-(N-methyl)formamidopyrimidine.</text>
        <dbReference type="EC" id="3.2.2.23"/>
    </reaction>
</comment>
<dbReference type="CDD" id="cd08966">
    <property type="entry name" value="EcFpg-like_N"/>
    <property type="match status" value="1"/>
</dbReference>
<dbReference type="NCBIfam" id="TIGR00577">
    <property type="entry name" value="fpg"/>
    <property type="match status" value="1"/>
</dbReference>
<evidence type="ECO:0000256" key="8">
    <source>
        <dbReference type="ARBA" id="ARBA00022801"/>
    </source>
</evidence>
<reference evidence="19" key="1">
    <citation type="submission" date="2020-05" db="EMBL/GenBank/DDBJ databases">
        <authorList>
            <person name="Chiriac C."/>
            <person name="Salcher M."/>
            <person name="Ghai R."/>
            <person name="Kavagutti S V."/>
        </authorList>
    </citation>
    <scope>NUCLEOTIDE SEQUENCE</scope>
</reference>
<keyword evidence="10" id="KW-0238">DNA-binding</keyword>
<dbReference type="InterPro" id="IPR035937">
    <property type="entry name" value="FPG_N"/>
</dbReference>
<dbReference type="SMART" id="SM00898">
    <property type="entry name" value="Fapy_DNA_glyco"/>
    <property type="match status" value="1"/>
</dbReference>
<sequence>MPELPEVETVRSGLEKWVIGWKISNVEILHSRAVRNNTTYDLRKVLPGRKITKVDRRGKYLWLLLDNNQALIIHLGMSGQVLLPNVVDPPHKHLRVRLLIEKIDKEIHFVDQRTFGHMTLDDLEGGIPKSVKKIAPDVFESEYQQKVVVEKIRKSNSEVKKLLLDQGVMSGVGNIYADEALWRAKVHPQRIGKDLTSAQIVKIIDKCKEVMSQAIAAGGTSFDDLYVNVNGESGYFDRSLAAYGQTGAPCPRPKCRGLITKARFMGRYSHFCTNCQPKSR</sequence>
<dbReference type="Pfam" id="PF01149">
    <property type="entry name" value="Fapy_DNA_glyco"/>
    <property type="match status" value="1"/>
</dbReference>
<dbReference type="PANTHER" id="PTHR22993:SF9">
    <property type="entry name" value="FORMAMIDOPYRIMIDINE-DNA GLYCOSYLASE"/>
    <property type="match status" value="1"/>
</dbReference>
<dbReference type="GO" id="GO:0006284">
    <property type="term" value="P:base-excision repair"/>
    <property type="evidence" value="ECO:0007669"/>
    <property type="project" value="InterPro"/>
</dbReference>
<evidence type="ECO:0000313" key="21">
    <source>
        <dbReference type="EMBL" id="CAB4867197.1"/>
    </source>
</evidence>
<evidence type="ECO:0000313" key="20">
    <source>
        <dbReference type="EMBL" id="CAB4771618.1"/>
    </source>
</evidence>
<evidence type="ECO:0000256" key="2">
    <source>
        <dbReference type="ARBA" id="ARBA00001947"/>
    </source>
</evidence>
<dbReference type="EMBL" id="CAEZXH010000029">
    <property type="protein sequence ID" value="CAB4682018.1"/>
    <property type="molecule type" value="Genomic_DNA"/>
</dbReference>
<proteinExistence type="inferred from homology"/>
<evidence type="ECO:0000256" key="15">
    <source>
        <dbReference type="ARBA" id="ARBA00044632"/>
    </source>
</evidence>
<organism evidence="19">
    <name type="scientific">freshwater metagenome</name>
    <dbReference type="NCBI Taxonomy" id="449393"/>
    <lineage>
        <taxon>unclassified sequences</taxon>
        <taxon>metagenomes</taxon>
        <taxon>ecological metagenomes</taxon>
    </lineage>
</organism>
<evidence type="ECO:0000256" key="10">
    <source>
        <dbReference type="ARBA" id="ARBA00023125"/>
    </source>
</evidence>
<dbReference type="PROSITE" id="PS51068">
    <property type="entry name" value="FPG_CAT"/>
    <property type="match status" value="1"/>
</dbReference>
<comment type="cofactor">
    <cofactor evidence="2">
        <name>Zn(2+)</name>
        <dbReference type="ChEBI" id="CHEBI:29105"/>
    </cofactor>
</comment>
<gene>
    <name evidence="18" type="ORF">UFOPK1811_01364</name>
    <name evidence="19" type="ORF">UFOPK2360_00627</name>
    <name evidence="20" type="ORF">UFOPK2922_00382</name>
    <name evidence="21" type="ORF">UFOPK3306_00740</name>
</gene>
<dbReference type="Pfam" id="PF06831">
    <property type="entry name" value="H2TH"/>
    <property type="match status" value="1"/>
</dbReference>
<dbReference type="EMBL" id="CAEZUJ010000105">
    <property type="protein sequence ID" value="CAB4610139.1"/>
    <property type="molecule type" value="Genomic_DNA"/>
</dbReference>
<dbReference type="Gene3D" id="1.10.8.50">
    <property type="match status" value="1"/>
</dbReference>
<dbReference type="InterPro" id="IPR010979">
    <property type="entry name" value="Ribosomal_uS13-like_H2TH"/>
</dbReference>
<dbReference type="SUPFAM" id="SSF46946">
    <property type="entry name" value="S13-like H2TH domain"/>
    <property type="match status" value="1"/>
</dbReference>
<comment type="similarity">
    <text evidence="3">Belongs to the FPG family.</text>
</comment>
<dbReference type="GO" id="GO:0034039">
    <property type="term" value="F:8-oxo-7,8-dihydroguanine DNA N-glycosylase activity"/>
    <property type="evidence" value="ECO:0007669"/>
    <property type="project" value="TreeGrafter"/>
</dbReference>
<dbReference type="InterPro" id="IPR000214">
    <property type="entry name" value="Znf_DNA_glyclase/AP_lyase"/>
</dbReference>
<evidence type="ECO:0000256" key="7">
    <source>
        <dbReference type="ARBA" id="ARBA00022771"/>
    </source>
</evidence>
<dbReference type="Pfam" id="PF06827">
    <property type="entry name" value="zf-FPG_IleRS"/>
    <property type="match status" value="1"/>
</dbReference>
<dbReference type="SUPFAM" id="SSF57716">
    <property type="entry name" value="Glucocorticoid receptor-like (DNA-binding domain)"/>
    <property type="match status" value="1"/>
</dbReference>
<dbReference type="Gene3D" id="3.20.190.10">
    <property type="entry name" value="MutM-like, N-terminal"/>
    <property type="match status" value="1"/>
</dbReference>
<dbReference type="InterPro" id="IPR010663">
    <property type="entry name" value="Znf_FPG/IleRS"/>
</dbReference>
<evidence type="ECO:0000256" key="1">
    <source>
        <dbReference type="ARBA" id="ARBA00001668"/>
    </source>
</evidence>
<evidence type="ECO:0000259" key="17">
    <source>
        <dbReference type="PROSITE" id="PS51068"/>
    </source>
</evidence>
<keyword evidence="7" id="KW-0863">Zinc-finger</keyword>
<dbReference type="GO" id="GO:0003684">
    <property type="term" value="F:damaged DNA binding"/>
    <property type="evidence" value="ECO:0007669"/>
    <property type="project" value="InterPro"/>
</dbReference>
<dbReference type="SMART" id="SM01232">
    <property type="entry name" value="H2TH"/>
    <property type="match status" value="1"/>
</dbReference>
<dbReference type="NCBIfam" id="NF002211">
    <property type="entry name" value="PRK01103.1"/>
    <property type="match status" value="1"/>
</dbReference>
<keyword evidence="13" id="KW-0511">Multifunctional enzyme</keyword>
<evidence type="ECO:0000256" key="9">
    <source>
        <dbReference type="ARBA" id="ARBA00022833"/>
    </source>
</evidence>
<evidence type="ECO:0000256" key="3">
    <source>
        <dbReference type="ARBA" id="ARBA00009409"/>
    </source>
</evidence>
<keyword evidence="12" id="KW-0456">Lyase</keyword>
<dbReference type="AlphaFoldDB" id="A0A6J6NAB9"/>
<dbReference type="EMBL" id="CAFBLI010000047">
    <property type="protein sequence ID" value="CAB4867197.1"/>
    <property type="molecule type" value="Genomic_DNA"/>
</dbReference>
<evidence type="ECO:0000313" key="18">
    <source>
        <dbReference type="EMBL" id="CAB4610139.1"/>
    </source>
</evidence>
<evidence type="ECO:0000256" key="13">
    <source>
        <dbReference type="ARBA" id="ARBA00023268"/>
    </source>
</evidence>
<evidence type="ECO:0000259" key="16">
    <source>
        <dbReference type="PROSITE" id="PS51066"/>
    </source>
</evidence>
<dbReference type="GO" id="GO:0140078">
    <property type="term" value="F:class I DNA-(apurinic or apyrimidinic site) endonuclease activity"/>
    <property type="evidence" value="ECO:0007669"/>
    <property type="project" value="UniProtKB-EC"/>
</dbReference>
<protein>
    <submittedName>
        <fullName evidence="19">Unannotated protein</fullName>
    </submittedName>
</protein>
<keyword evidence="11" id="KW-0234">DNA repair</keyword>
<keyword evidence="8" id="KW-0378">Hydrolase</keyword>
<evidence type="ECO:0000256" key="5">
    <source>
        <dbReference type="ARBA" id="ARBA00022723"/>
    </source>
</evidence>
<dbReference type="PROSITE" id="PS51066">
    <property type="entry name" value="ZF_FPG_2"/>
    <property type="match status" value="1"/>
</dbReference>
<evidence type="ECO:0000256" key="12">
    <source>
        <dbReference type="ARBA" id="ARBA00023239"/>
    </source>
</evidence>
<dbReference type="GO" id="GO:0008270">
    <property type="term" value="F:zinc ion binding"/>
    <property type="evidence" value="ECO:0007669"/>
    <property type="project" value="UniProtKB-KW"/>
</dbReference>
<name>A0A6J6NAB9_9ZZZZ</name>
<keyword evidence="5" id="KW-0479">Metal-binding</keyword>
<accession>A0A6J6NAB9</accession>
<evidence type="ECO:0000256" key="14">
    <source>
        <dbReference type="ARBA" id="ARBA00023295"/>
    </source>
</evidence>
<dbReference type="HAMAP" id="MF_00103">
    <property type="entry name" value="Fapy_DNA_glycosyl"/>
    <property type="match status" value="1"/>
</dbReference>
<dbReference type="EMBL" id="CAEZZS010000011">
    <property type="protein sequence ID" value="CAB4771618.1"/>
    <property type="molecule type" value="Genomic_DNA"/>
</dbReference>
<evidence type="ECO:0000256" key="11">
    <source>
        <dbReference type="ARBA" id="ARBA00023204"/>
    </source>
</evidence>
<dbReference type="InterPro" id="IPR020629">
    <property type="entry name" value="FPG_Glyclase"/>
</dbReference>